<protein>
    <submittedName>
        <fullName evidence="2">Uncharacterized protein</fullName>
    </submittedName>
</protein>
<dbReference type="Proteomes" id="UP000325313">
    <property type="component" value="Unassembled WGS sequence"/>
</dbReference>
<accession>A0A5B0QCE5</accession>
<reference evidence="4 5" key="1">
    <citation type="submission" date="2019-05" db="EMBL/GenBank/DDBJ databases">
        <title>Emergence of the Ug99 lineage of the wheat stem rust pathogen through somatic hybridization.</title>
        <authorList>
            <person name="Li F."/>
            <person name="Upadhyaya N.M."/>
            <person name="Sperschneider J."/>
            <person name="Matny O."/>
            <person name="Nguyen-Phuc H."/>
            <person name="Mago R."/>
            <person name="Raley C."/>
            <person name="Miller M.E."/>
            <person name="Silverstein K.A.T."/>
            <person name="Henningsen E."/>
            <person name="Hirsch C.D."/>
            <person name="Visser B."/>
            <person name="Pretorius Z.A."/>
            <person name="Steffenson B.J."/>
            <person name="Schwessinger B."/>
            <person name="Dodds P.N."/>
            <person name="Figueroa M."/>
        </authorList>
    </citation>
    <scope>NUCLEOTIDE SEQUENCE [LARGE SCALE GENOMIC DNA]</scope>
    <source>
        <strain evidence="2">21-0</strain>
        <strain evidence="3 5">Ug99</strain>
    </source>
</reference>
<evidence type="ECO:0000313" key="2">
    <source>
        <dbReference type="EMBL" id="KAA1110805.1"/>
    </source>
</evidence>
<dbReference type="Proteomes" id="UP000324748">
    <property type="component" value="Unassembled WGS sequence"/>
</dbReference>
<name>A0A5B0QCE5_PUCGR</name>
<evidence type="ECO:0000313" key="4">
    <source>
        <dbReference type="Proteomes" id="UP000324748"/>
    </source>
</evidence>
<feature type="region of interest" description="Disordered" evidence="1">
    <location>
        <begin position="15"/>
        <end position="46"/>
    </location>
</feature>
<feature type="compositionally biased region" description="Polar residues" evidence="1">
    <location>
        <begin position="15"/>
        <end position="30"/>
    </location>
</feature>
<dbReference type="AlphaFoldDB" id="A0A5B0QCE5"/>
<gene>
    <name evidence="2" type="ORF">PGT21_032028</name>
    <name evidence="3" type="ORF">PGTUg99_036540</name>
</gene>
<organism evidence="2 4">
    <name type="scientific">Puccinia graminis f. sp. tritici</name>
    <dbReference type="NCBI Taxonomy" id="56615"/>
    <lineage>
        <taxon>Eukaryota</taxon>
        <taxon>Fungi</taxon>
        <taxon>Dikarya</taxon>
        <taxon>Basidiomycota</taxon>
        <taxon>Pucciniomycotina</taxon>
        <taxon>Pucciniomycetes</taxon>
        <taxon>Pucciniales</taxon>
        <taxon>Pucciniaceae</taxon>
        <taxon>Puccinia</taxon>
    </lineage>
</organism>
<evidence type="ECO:0000256" key="1">
    <source>
        <dbReference type="SAM" id="MobiDB-lite"/>
    </source>
</evidence>
<keyword evidence="4" id="KW-1185">Reference proteome</keyword>
<evidence type="ECO:0000313" key="3">
    <source>
        <dbReference type="EMBL" id="KAA1139139.1"/>
    </source>
</evidence>
<proteinExistence type="predicted"/>
<dbReference type="EMBL" id="VDEP01000001">
    <property type="protein sequence ID" value="KAA1139139.1"/>
    <property type="molecule type" value="Genomic_DNA"/>
</dbReference>
<evidence type="ECO:0000313" key="5">
    <source>
        <dbReference type="Proteomes" id="UP000325313"/>
    </source>
</evidence>
<dbReference type="EMBL" id="VSWC01000027">
    <property type="protein sequence ID" value="KAA1110805.1"/>
    <property type="molecule type" value="Genomic_DNA"/>
</dbReference>
<sequence length="110" mass="12105">MERSIVSCGVLLISYPNTSKPHIPSQTSKAQRSKSGRSSGYSPVIPIDSGQLGCEETENLNASSKGTMLSVSSIFRGSKRSFEIRVAGIRWLKGWQFLLVGRVFFFAVDF</sequence>
<comment type="caution">
    <text evidence="2">The sequence shown here is derived from an EMBL/GenBank/DDBJ whole genome shotgun (WGS) entry which is preliminary data.</text>
</comment>